<keyword evidence="1" id="KW-0472">Membrane</keyword>
<keyword evidence="3" id="KW-1185">Reference proteome</keyword>
<proteinExistence type="predicted"/>
<reference evidence="2" key="1">
    <citation type="submission" date="2023-07" db="EMBL/GenBank/DDBJ databases">
        <title>Between Cages and Wild: Unraveling the Impact of Captivity on Animal Microbiomes and Antimicrobial Resistance.</title>
        <authorList>
            <person name="Schmartz G.P."/>
            <person name="Rehner J."/>
            <person name="Schuff M.J."/>
            <person name="Becker S.L."/>
            <person name="Kravczyk M."/>
            <person name="Gurevich A."/>
            <person name="Francke R."/>
            <person name="Mueller R."/>
            <person name="Keller V."/>
            <person name="Keller A."/>
        </authorList>
    </citation>
    <scope>NUCLEOTIDE SEQUENCE</scope>
    <source>
        <strain evidence="2">S39M_St_73</strain>
    </source>
</reference>
<feature type="transmembrane region" description="Helical" evidence="1">
    <location>
        <begin position="42"/>
        <end position="63"/>
    </location>
</feature>
<keyword evidence="1" id="KW-0812">Transmembrane</keyword>
<dbReference type="AlphaFoldDB" id="A0AA43UD24"/>
<keyword evidence="1" id="KW-1133">Transmembrane helix</keyword>
<evidence type="ECO:0000256" key="1">
    <source>
        <dbReference type="SAM" id="Phobius"/>
    </source>
</evidence>
<name>A0AA43UD24_9LACT</name>
<organism evidence="2 3">
    <name type="scientific">Atopococcus tabaci</name>
    <dbReference type="NCBI Taxonomy" id="269774"/>
    <lineage>
        <taxon>Bacteria</taxon>
        <taxon>Bacillati</taxon>
        <taxon>Bacillota</taxon>
        <taxon>Bacilli</taxon>
        <taxon>Lactobacillales</taxon>
        <taxon>Carnobacteriaceae</taxon>
        <taxon>Atopococcus</taxon>
    </lineage>
</organism>
<feature type="transmembrane region" description="Helical" evidence="1">
    <location>
        <begin position="70"/>
        <end position="92"/>
    </location>
</feature>
<dbReference type="Pfam" id="PF14387">
    <property type="entry name" value="DUF4418"/>
    <property type="match status" value="1"/>
</dbReference>
<accession>A0AA43UD24</accession>
<gene>
    <name evidence="2" type="ORF">Q4F26_05290</name>
</gene>
<dbReference type="Proteomes" id="UP001171751">
    <property type="component" value="Unassembled WGS sequence"/>
</dbReference>
<dbReference type="InterPro" id="IPR025531">
    <property type="entry name" value="DUF4418"/>
</dbReference>
<evidence type="ECO:0000313" key="3">
    <source>
        <dbReference type="Proteomes" id="UP001171751"/>
    </source>
</evidence>
<dbReference type="EMBL" id="JAUNQW010000024">
    <property type="protein sequence ID" value="MDO5457745.1"/>
    <property type="molecule type" value="Genomic_DNA"/>
</dbReference>
<sequence>MKKDKLFSIISIAIMVILAGLYLTVAVPCEHDGQGPAMKCIWTHRVVIGLAIMLIITGIIKLFQRPSVALGINMVEILIAIFGLSVITFIIGTCGTPTMVCNDLMRSSGLISWIAYIIVDGIALFRYKSLSELPNDTHLN</sequence>
<protein>
    <submittedName>
        <fullName evidence="2">DUF4418 family protein</fullName>
    </submittedName>
</protein>
<feature type="transmembrane region" description="Helical" evidence="1">
    <location>
        <begin position="104"/>
        <end position="125"/>
    </location>
</feature>
<evidence type="ECO:0000313" key="2">
    <source>
        <dbReference type="EMBL" id="MDO5457745.1"/>
    </source>
</evidence>
<comment type="caution">
    <text evidence="2">The sequence shown here is derived from an EMBL/GenBank/DDBJ whole genome shotgun (WGS) entry which is preliminary data.</text>
</comment>